<comment type="caution">
    <text evidence="1">The sequence shown here is derived from an EMBL/GenBank/DDBJ whole genome shotgun (WGS) entry which is preliminary data.</text>
</comment>
<dbReference type="Proteomes" id="UP000198211">
    <property type="component" value="Unassembled WGS sequence"/>
</dbReference>
<gene>
    <name evidence="1" type="ORF">PHMEG_00011036</name>
</gene>
<proteinExistence type="predicted"/>
<protein>
    <submittedName>
        <fullName evidence="1">Uncharacterized protein</fullName>
    </submittedName>
</protein>
<dbReference type="EMBL" id="NBNE01001144">
    <property type="protein sequence ID" value="OWZ15337.1"/>
    <property type="molecule type" value="Genomic_DNA"/>
</dbReference>
<sequence>MALVAQLVCRSCEEPSMLRSSSKSKRGIDSASSSDTFFDVTGKWLSSAVHGDSCVINASVSASHGWIAGSPSGKNDNACSTDVFAQMKRVKNTSPASMGSCCFRTKVRSDARPKWYQRRHNNAKFL</sequence>
<evidence type="ECO:0000313" key="2">
    <source>
        <dbReference type="Proteomes" id="UP000198211"/>
    </source>
</evidence>
<reference evidence="2" key="1">
    <citation type="submission" date="2017-03" db="EMBL/GenBank/DDBJ databases">
        <title>Phytopthora megakarya and P. palmivora, two closely related causual agents of cacao black pod achieved similar genome size and gene model numbers by different mechanisms.</title>
        <authorList>
            <person name="Ali S."/>
            <person name="Shao J."/>
            <person name="Larry D.J."/>
            <person name="Kronmiller B."/>
            <person name="Shen D."/>
            <person name="Strem M.D."/>
            <person name="Melnick R.L."/>
            <person name="Guiltinan M.J."/>
            <person name="Tyler B.M."/>
            <person name="Meinhardt L.W."/>
            <person name="Bailey B.A."/>
        </authorList>
    </citation>
    <scope>NUCLEOTIDE SEQUENCE [LARGE SCALE GENOMIC DNA]</scope>
    <source>
        <strain evidence="2">zdho120</strain>
    </source>
</reference>
<organism evidence="1 2">
    <name type="scientific">Phytophthora megakarya</name>
    <dbReference type="NCBI Taxonomy" id="4795"/>
    <lineage>
        <taxon>Eukaryota</taxon>
        <taxon>Sar</taxon>
        <taxon>Stramenopiles</taxon>
        <taxon>Oomycota</taxon>
        <taxon>Peronosporomycetes</taxon>
        <taxon>Peronosporales</taxon>
        <taxon>Peronosporaceae</taxon>
        <taxon>Phytophthora</taxon>
    </lineage>
</organism>
<evidence type="ECO:0000313" key="1">
    <source>
        <dbReference type="EMBL" id="OWZ15337.1"/>
    </source>
</evidence>
<name>A0A225WE82_9STRA</name>
<accession>A0A225WE82</accession>
<keyword evidence="2" id="KW-1185">Reference proteome</keyword>
<dbReference type="AlphaFoldDB" id="A0A225WE82"/>